<dbReference type="Pfam" id="PF26580">
    <property type="entry name" value="Mtb12_C"/>
    <property type="match status" value="1"/>
</dbReference>
<organism evidence="5 6">
    <name type="scientific">Mycobacterium xenopi</name>
    <dbReference type="NCBI Taxonomy" id="1789"/>
    <lineage>
        <taxon>Bacteria</taxon>
        <taxon>Bacillati</taxon>
        <taxon>Actinomycetota</taxon>
        <taxon>Actinomycetes</taxon>
        <taxon>Mycobacteriales</taxon>
        <taxon>Mycobacteriaceae</taxon>
        <taxon>Mycobacterium</taxon>
    </lineage>
</organism>
<dbReference type="KEGG" id="mxe:MYXE_18910"/>
<feature type="signal peptide" evidence="3">
    <location>
        <begin position="1"/>
        <end position="20"/>
    </location>
</feature>
<evidence type="ECO:0000256" key="3">
    <source>
        <dbReference type="SAM" id="SignalP"/>
    </source>
</evidence>
<dbReference type="InterPro" id="IPR058644">
    <property type="entry name" value="Mtb12-like_C"/>
</dbReference>
<evidence type="ECO:0000256" key="1">
    <source>
        <dbReference type="ARBA" id="ARBA00022729"/>
    </source>
</evidence>
<proteinExistence type="inferred from homology"/>
<keyword evidence="1 3" id="KW-0732">Signal</keyword>
<evidence type="ECO:0000313" key="6">
    <source>
        <dbReference type="Proteomes" id="UP000464624"/>
    </source>
</evidence>
<comment type="similarity">
    <text evidence="2">Belongs to the MTB12 family.</text>
</comment>
<dbReference type="Proteomes" id="UP000464624">
    <property type="component" value="Chromosome"/>
</dbReference>
<accession>A0AAD1M161</accession>
<reference evidence="5 6" key="1">
    <citation type="submission" date="2019-12" db="EMBL/GenBank/DDBJ databases">
        <title>Complete genome sequence of Mycolicibacterium xenopi str. JCM15661T.</title>
        <authorList>
            <person name="Yoshida M."/>
            <person name="Fukano H."/>
            <person name="Asakura T."/>
            <person name="Hoshino Y."/>
        </authorList>
    </citation>
    <scope>NUCLEOTIDE SEQUENCE [LARGE SCALE GENOMIC DNA]</scope>
    <source>
        <strain evidence="5 6">JCM 15661T</strain>
    </source>
</reference>
<evidence type="ECO:0000313" key="5">
    <source>
        <dbReference type="EMBL" id="BBU22101.1"/>
    </source>
</evidence>
<feature type="domain" description="Low molecular weight antigen MTB12-like C-terminal" evidence="4">
    <location>
        <begin position="53"/>
        <end position="164"/>
    </location>
</feature>
<dbReference type="AlphaFoldDB" id="A0AAD1M161"/>
<dbReference type="EMBL" id="AP022314">
    <property type="protein sequence ID" value="BBU22101.1"/>
    <property type="molecule type" value="Genomic_DNA"/>
</dbReference>
<protein>
    <submittedName>
        <fullName evidence="5">Low molecular weight antigen MTB12</fullName>
    </submittedName>
</protein>
<evidence type="ECO:0000256" key="2">
    <source>
        <dbReference type="ARBA" id="ARBA00093774"/>
    </source>
</evidence>
<sequence>MTVKPLATGVATIAAITAAAAGLTSVADSVSSQPQPVAVSAPLPLDPPPAPNLPSAEQLTDLCNQVTNPGVSYTTKMNLVEGGISPSEGHDADHKLREAYRHGYFPENFNVANIQQAGPNVTADVTTTGPKLAAPVTQNYTFVNQGGNWMMSHDSAVALLQTATAGVD</sequence>
<gene>
    <name evidence="5" type="primary">mtb12_2</name>
    <name evidence="5" type="ORF">MYXE_18910</name>
</gene>
<dbReference type="RefSeq" id="WP_085193475.1">
    <property type="nucleotide sequence ID" value="NZ_AP022314.1"/>
</dbReference>
<evidence type="ECO:0000259" key="4">
    <source>
        <dbReference type="Pfam" id="PF26580"/>
    </source>
</evidence>
<name>A0AAD1M161_MYCXE</name>
<feature type="chain" id="PRO_5042113369" evidence="3">
    <location>
        <begin position="21"/>
        <end position="168"/>
    </location>
</feature>